<organism evidence="1 2">
    <name type="scientific">Ixodes persulcatus</name>
    <name type="common">Taiga tick</name>
    <dbReference type="NCBI Taxonomy" id="34615"/>
    <lineage>
        <taxon>Eukaryota</taxon>
        <taxon>Metazoa</taxon>
        <taxon>Ecdysozoa</taxon>
        <taxon>Arthropoda</taxon>
        <taxon>Chelicerata</taxon>
        <taxon>Arachnida</taxon>
        <taxon>Acari</taxon>
        <taxon>Parasitiformes</taxon>
        <taxon>Ixodida</taxon>
        <taxon>Ixodoidea</taxon>
        <taxon>Ixodidae</taxon>
        <taxon>Ixodinae</taxon>
        <taxon>Ixodes</taxon>
    </lineage>
</organism>
<name>A0AC60PD01_IXOPE</name>
<evidence type="ECO:0000313" key="2">
    <source>
        <dbReference type="Proteomes" id="UP000805193"/>
    </source>
</evidence>
<proteinExistence type="predicted"/>
<protein>
    <submittedName>
        <fullName evidence="1">Uncharacterized protein</fullName>
    </submittedName>
</protein>
<dbReference type="Proteomes" id="UP000805193">
    <property type="component" value="Unassembled WGS sequence"/>
</dbReference>
<dbReference type="EMBL" id="JABSTQ010010818">
    <property type="protein sequence ID" value="KAG0417662.1"/>
    <property type="molecule type" value="Genomic_DNA"/>
</dbReference>
<keyword evidence="2" id="KW-1185">Reference proteome</keyword>
<evidence type="ECO:0000313" key="1">
    <source>
        <dbReference type="EMBL" id="KAG0417662.1"/>
    </source>
</evidence>
<reference evidence="1 2" key="1">
    <citation type="journal article" date="2020" name="Cell">
        <title>Large-Scale Comparative Analyses of Tick Genomes Elucidate Their Genetic Diversity and Vector Capacities.</title>
        <authorList>
            <consortium name="Tick Genome and Microbiome Consortium (TIGMIC)"/>
            <person name="Jia N."/>
            <person name="Wang J."/>
            <person name="Shi W."/>
            <person name="Du L."/>
            <person name="Sun Y."/>
            <person name="Zhan W."/>
            <person name="Jiang J.F."/>
            <person name="Wang Q."/>
            <person name="Zhang B."/>
            <person name="Ji P."/>
            <person name="Bell-Sakyi L."/>
            <person name="Cui X.M."/>
            <person name="Yuan T.T."/>
            <person name="Jiang B.G."/>
            <person name="Yang W.F."/>
            <person name="Lam T.T."/>
            <person name="Chang Q.C."/>
            <person name="Ding S.J."/>
            <person name="Wang X.J."/>
            <person name="Zhu J.G."/>
            <person name="Ruan X.D."/>
            <person name="Zhao L."/>
            <person name="Wei J.T."/>
            <person name="Ye R.Z."/>
            <person name="Que T.C."/>
            <person name="Du C.H."/>
            <person name="Zhou Y.H."/>
            <person name="Cheng J.X."/>
            <person name="Dai P.F."/>
            <person name="Guo W.B."/>
            <person name="Han X.H."/>
            <person name="Huang E.J."/>
            <person name="Li L.F."/>
            <person name="Wei W."/>
            <person name="Gao Y.C."/>
            <person name="Liu J.Z."/>
            <person name="Shao H.Z."/>
            <person name="Wang X."/>
            <person name="Wang C.C."/>
            <person name="Yang T.C."/>
            <person name="Huo Q.B."/>
            <person name="Li W."/>
            <person name="Chen H.Y."/>
            <person name="Chen S.E."/>
            <person name="Zhou L.G."/>
            <person name="Ni X.B."/>
            <person name="Tian J.H."/>
            <person name="Sheng Y."/>
            <person name="Liu T."/>
            <person name="Pan Y.S."/>
            <person name="Xia L.Y."/>
            <person name="Li J."/>
            <person name="Zhao F."/>
            <person name="Cao W.C."/>
        </authorList>
    </citation>
    <scope>NUCLEOTIDE SEQUENCE [LARGE SCALE GENOMIC DNA]</scope>
    <source>
        <strain evidence="1">Iper-2018</strain>
    </source>
</reference>
<comment type="caution">
    <text evidence="1">The sequence shown here is derived from an EMBL/GenBank/DDBJ whole genome shotgun (WGS) entry which is preliminary data.</text>
</comment>
<sequence>MIYTSTVVEDQHHYNCDFTVWELEAAIANGRTRSAPGPDQITNSMLKNLPELARAALLE</sequence>
<gene>
    <name evidence="1" type="ORF">HPB47_005425</name>
</gene>
<accession>A0AC60PD01</accession>